<keyword evidence="3" id="KW-0238">DNA-binding</keyword>
<evidence type="ECO:0000256" key="3">
    <source>
        <dbReference type="ARBA" id="ARBA00023125"/>
    </source>
</evidence>
<keyword evidence="4" id="KW-0233">DNA recombination</keyword>
<accession>A0ABV7D9J1</accession>
<dbReference type="InterPro" id="IPR050090">
    <property type="entry name" value="Tyrosine_recombinase_XerCD"/>
</dbReference>
<proteinExistence type="inferred from homology"/>
<dbReference type="PANTHER" id="PTHR30349">
    <property type="entry name" value="PHAGE INTEGRASE-RELATED"/>
    <property type="match status" value="1"/>
</dbReference>
<dbReference type="InterPro" id="IPR002104">
    <property type="entry name" value="Integrase_catalytic"/>
</dbReference>
<name>A0ABV7D9J1_9PROT</name>
<dbReference type="Pfam" id="PF00589">
    <property type="entry name" value="Phage_integrase"/>
    <property type="match status" value="1"/>
</dbReference>
<keyword evidence="7" id="KW-1185">Reference proteome</keyword>
<dbReference type="Proteomes" id="UP001595444">
    <property type="component" value="Unassembled WGS sequence"/>
</dbReference>
<evidence type="ECO:0000256" key="1">
    <source>
        <dbReference type="ARBA" id="ARBA00008857"/>
    </source>
</evidence>
<sequence>MNIAQASFSFDIQGNRKYLNQVEWRAFLDAASSAPPEVRVFCFVLAYTGARISEVLALSPARIDFDEKVIVFESLKKRQRGLYRRVPVPTELLQTLDAVYSVRCRQKRSSSTHKTLWTWCRTTAWTRVKEVMQHAGISGVKATPKGLRHSFGVLAIQAGIPLNMLQKWLGHTHMHTTAIYANALGPEERGFASKLWRGFSGKKENTSC</sequence>
<comment type="caution">
    <text evidence="6">The sequence shown here is derived from an EMBL/GenBank/DDBJ whole genome shotgun (WGS) entry which is preliminary data.</text>
</comment>
<dbReference type="InterPro" id="IPR011010">
    <property type="entry name" value="DNA_brk_join_enz"/>
</dbReference>
<reference evidence="7" key="1">
    <citation type="journal article" date="2019" name="Int. J. Syst. Evol. Microbiol.">
        <title>The Global Catalogue of Microorganisms (GCM) 10K type strain sequencing project: providing services to taxonomists for standard genome sequencing and annotation.</title>
        <authorList>
            <consortium name="The Broad Institute Genomics Platform"/>
            <consortium name="The Broad Institute Genome Sequencing Center for Infectious Disease"/>
            <person name="Wu L."/>
            <person name="Ma J."/>
        </authorList>
    </citation>
    <scope>NUCLEOTIDE SEQUENCE [LARGE SCALE GENOMIC DNA]</scope>
    <source>
        <strain evidence="7">KCTC 62164</strain>
    </source>
</reference>
<evidence type="ECO:0000313" key="7">
    <source>
        <dbReference type="Proteomes" id="UP001595444"/>
    </source>
</evidence>
<feature type="domain" description="Tyr recombinase" evidence="5">
    <location>
        <begin position="14"/>
        <end position="193"/>
    </location>
</feature>
<dbReference type="PANTHER" id="PTHR30349:SF41">
    <property type="entry name" value="INTEGRASE_RECOMBINASE PROTEIN MJ0367-RELATED"/>
    <property type="match status" value="1"/>
</dbReference>
<dbReference type="RefSeq" id="WP_194214554.1">
    <property type="nucleotide sequence ID" value="NZ_CP061205.1"/>
</dbReference>
<keyword evidence="2" id="KW-0229">DNA integration</keyword>
<evidence type="ECO:0000256" key="4">
    <source>
        <dbReference type="ARBA" id="ARBA00023172"/>
    </source>
</evidence>
<organism evidence="6 7">
    <name type="scientific">Kordiimonas pumila</name>
    <dbReference type="NCBI Taxonomy" id="2161677"/>
    <lineage>
        <taxon>Bacteria</taxon>
        <taxon>Pseudomonadati</taxon>
        <taxon>Pseudomonadota</taxon>
        <taxon>Alphaproteobacteria</taxon>
        <taxon>Kordiimonadales</taxon>
        <taxon>Kordiimonadaceae</taxon>
        <taxon>Kordiimonas</taxon>
    </lineage>
</organism>
<dbReference type="PROSITE" id="PS51898">
    <property type="entry name" value="TYR_RECOMBINASE"/>
    <property type="match status" value="1"/>
</dbReference>
<evidence type="ECO:0000313" key="6">
    <source>
        <dbReference type="EMBL" id="MFC3053623.1"/>
    </source>
</evidence>
<dbReference type="SUPFAM" id="SSF56349">
    <property type="entry name" value="DNA breaking-rejoining enzymes"/>
    <property type="match status" value="1"/>
</dbReference>
<evidence type="ECO:0000256" key="2">
    <source>
        <dbReference type="ARBA" id="ARBA00022908"/>
    </source>
</evidence>
<dbReference type="Gene3D" id="1.10.443.10">
    <property type="entry name" value="Intergrase catalytic core"/>
    <property type="match status" value="1"/>
</dbReference>
<protein>
    <submittedName>
        <fullName evidence="6">Tyrosine-type recombinase/integrase</fullName>
    </submittedName>
</protein>
<dbReference type="CDD" id="cd00796">
    <property type="entry name" value="INT_Rci_Hp1_C"/>
    <property type="match status" value="1"/>
</dbReference>
<comment type="similarity">
    <text evidence="1">Belongs to the 'phage' integrase family.</text>
</comment>
<dbReference type="InterPro" id="IPR013762">
    <property type="entry name" value="Integrase-like_cat_sf"/>
</dbReference>
<gene>
    <name evidence="6" type="ORF">ACFOKA_17110</name>
</gene>
<dbReference type="EMBL" id="JBHRSL010000028">
    <property type="protein sequence ID" value="MFC3053623.1"/>
    <property type="molecule type" value="Genomic_DNA"/>
</dbReference>
<evidence type="ECO:0000259" key="5">
    <source>
        <dbReference type="PROSITE" id="PS51898"/>
    </source>
</evidence>